<proteinExistence type="predicted"/>
<dbReference type="Pfam" id="PF13646">
    <property type="entry name" value="HEAT_2"/>
    <property type="match status" value="2"/>
</dbReference>
<dbReference type="InterPro" id="IPR016024">
    <property type="entry name" value="ARM-type_fold"/>
</dbReference>
<evidence type="ECO:0000313" key="3">
    <source>
        <dbReference type="Proteomes" id="UP000192343"/>
    </source>
</evidence>
<gene>
    <name evidence="2" type="ORF">B4O97_03215</name>
</gene>
<organism evidence="2 3">
    <name type="scientific">Marispirochaeta aestuarii</name>
    <dbReference type="NCBI Taxonomy" id="1963862"/>
    <lineage>
        <taxon>Bacteria</taxon>
        <taxon>Pseudomonadati</taxon>
        <taxon>Spirochaetota</taxon>
        <taxon>Spirochaetia</taxon>
        <taxon>Spirochaetales</taxon>
        <taxon>Spirochaetaceae</taxon>
        <taxon>Marispirochaeta</taxon>
    </lineage>
</organism>
<dbReference type="InterPro" id="IPR011989">
    <property type="entry name" value="ARM-like"/>
</dbReference>
<reference evidence="2 3" key="1">
    <citation type="submission" date="2017-03" db="EMBL/GenBank/DDBJ databases">
        <title>Draft Genome sequence of Marispirochaeta sp. strain JC444.</title>
        <authorList>
            <person name="Shivani Y."/>
            <person name="Subhash Y."/>
            <person name="Sasikala C."/>
            <person name="Ramana C."/>
        </authorList>
    </citation>
    <scope>NUCLEOTIDE SEQUENCE [LARGE SCALE GENOMIC DNA]</scope>
    <source>
        <strain evidence="2 3">JC444</strain>
    </source>
</reference>
<evidence type="ECO:0000256" key="1">
    <source>
        <dbReference type="ARBA" id="ARBA00045876"/>
    </source>
</evidence>
<dbReference type="InterPro" id="IPR004155">
    <property type="entry name" value="PBS_lyase_HEAT"/>
</dbReference>
<keyword evidence="3" id="KW-1185">Reference proteome</keyword>
<evidence type="ECO:0000313" key="2">
    <source>
        <dbReference type="EMBL" id="ORC37212.1"/>
    </source>
</evidence>
<dbReference type="GO" id="GO:0016491">
    <property type="term" value="F:oxidoreductase activity"/>
    <property type="evidence" value="ECO:0007669"/>
    <property type="project" value="TreeGrafter"/>
</dbReference>
<dbReference type="SMART" id="SM00567">
    <property type="entry name" value="EZ_HEAT"/>
    <property type="match status" value="5"/>
</dbReference>
<dbReference type="SUPFAM" id="SSF48371">
    <property type="entry name" value="ARM repeat"/>
    <property type="match status" value="1"/>
</dbReference>
<dbReference type="PROSITE" id="PS50077">
    <property type="entry name" value="HEAT_REPEAT"/>
    <property type="match status" value="1"/>
</dbReference>
<evidence type="ECO:0008006" key="4">
    <source>
        <dbReference type="Google" id="ProtNLM"/>
    </source>
</evidence>
<protein>
    <recommendedName>
        <fullName evidence="4">HEAT repeat domain-containing protein</fullName>
    </recommendedName>
</protein>
<dbReference type="PANTHER" id="PTHR12697:SF5">
    <property type="entry name" value="DEOXYHYPUSINE HYDROXYLASE"/>
    <property type="match status" value="1"/>
</dbReference>
<comment type="caution">
    <text evidence="2">The sequence shown here is derived from an EMBL/GenBank/DDBJ whole genome shotgun (WGS) entry which is preliminary data.</text>
</comment>
<dbReference type="InterPro" id="IPR021133">
    <property type="entry name" value="HEAT_type_2"/>
</dbReference>
<dbReference type="PANTHER" id="PTHR12697">
    <property type="entry name" value="PBS LYASE HEAT-LIKE PROTEIN"/>
    <property type="match status" value="1"/>
</dbReference>
<accession>A0A1Y1S135</accession>
<sequence>MMRMGILVFLLLSQPFFTLPMEGQTTGNPEENRDDDQRRDILRYGIDSEVISLLKDLEDDEDIDDFTEEIMDLLVNSRNQELKAAAVRIFSSVEYRPALEQVEKILLDYPDKEELIIAGIEYFIELDHREGVEILKDFTSSQQTAVAMKAVEGIGRLGDPGDIQFLRDLYDDTSLGQNVRASALSALGMLKDSESIPFLEEIVTDASQERSYRWRACQALGEIGTPEVLPVLADLLNDDDTILRTYAVRALTTFESGEVLDYLMEALRDSFWRVRLAAVETLGERKEKDAIDILVYKATRDPEERIRIAAIQALGKIGGRSYRSLRDLAGNQRYSQASRIVALQELVKNDLGNSFGLIDTILEKEEKQPGSRIFIELVKAMSQEENPRLADYFERFLTHGDVSVVLMALKGIGENRFSGLRDKVQTLSESNTSSSIKKTAEEALEKL</sequence>
<dbReference type="Gene3D" id="1.25.10.10">
    <property type="entry name" value="Leucine-rich Repeat Variant"/>
    <property type="match status" value="2"/>
</dbReference>
<dbReference type="EMBL" id="MWQY01000003">
    <property type="protein sequence ID" value="ORC37212.1"/>
    <property type="molecule type" value="Genomic_DNA"/>
</dbReference>
<comment type="function">
    <text evidence="1">Catalyzes the hydroxylation of the N(6)-(4-aminobutyl)-L-lysine intermediate produced by deoxyhypusine synthase/DHPS on a critical lysine of the eukaryotic translation initiation factor 5A/eIF-5A. This is the second step of the post-translational modification of that lysine into an unusual amino acid residue named hypusine. Hypusination is unique to mature eIF-5A factor and is essential for its function.</text>
</comment>
<name>A0A1Y1S135_9SPIO</name>
<dbReference type="STRING" id="1963862.B4O97_03215"/>
<dbReference type="AlphaFoldDB" id="A0A1Y1S135"/>
<dbReference type="RefSeq" id="WP_083048269.1">
    <property type="nucleotide sequence ID" value="NZ_MWQY01000003.1"/>
</dbReference>
<dbReference type="Proteomes" id="UP000192343">
    <property type="component" value="Unassembled WGS sequence"/>
</dbReference>